<reference evidence="2" key="1">
    <citation type="journal article" date="2023" name="Nat. Plants">
        <title>Single-cell RNA sequencing provides a high-resolution roadmap for understanding the multicellular compartmentation of specialized metabolism.</title>
        <authorList>
            <person name="Sun S."/>
            <person name="Shen X."/>
            <person name="Li Y."/>
            <person name="Li Y."/>
            <person name="Wang S."/>
            <person name="Li R."/>
            <person name="Zhang H."/>
            <person name="Shen G."/>
            <person name="Guo B."/>
            <person name="Wei J."/>
            <person name="Xu J."/>
            <person name="St-Pierre B."/>
            <person name="Chen S."/>
            <person name="Sun C."/>
        </authorList>
    </citation>
    <scope>NUCLEOTIDE SEQUENCE [LARGE SCALE GENOMIC DNA]</scope>
</reference>
<proteinExistence type="predicted"/>
<gene>
    <name evidence="1" type="ORF">M9H77_05618</name>
</gene>
<keyword evidence="2" id="KW-1185">Reference proteome</keyword>
<sequence length="616" mass="69043">MASAVLPSRNEQCSWGERKAYARNYPNNAANNSRITSSRFSTNPSPNPFQTPTPNSNLIRPSRDLKNNLLQNNEMSQEIPLPSTSPAFSGLRKTGTEGPLFRRKYQTFNLSSYSREELKDLKKRLMLDLQKVRSLLTRIDSRPVESKSSSVDPQFMLASAVEECRNASEPSARKRSPKGKQRGGNSGFGPRIDKKFKKTPGRKRASGLDSKHPVAESGMKKVADGMMIKCKQILMKLMKVKYASVFGKPVDVQGLKLHDYYQIIKQPMDLGTVKSRLNKKEYQTPLDYAFDVRLTFKNALKYNPKCHPIHTLAETMLAKFEELFVPEYQKYETEYGKIMAGGNVGTKQNRSLAKPMRMQAAEEESDVTGLQPRLMNLLPVEVEVEVGSVMPTRLHVDNKDPVLSRSRTLPKPKAKKDPNRRPMTIEEKLKLGSDLENLPQVTEQMIQIVQKANPQLVQVGDEIELDIESLDVETLWELHRLVNYHKRTDVKLRRRENLIQNQSFDKFEIASLKESPMDELPTASEMSDQKNKKWDAGEEYVDIGEEIPAYNFPPVEIDKDSAEANSGSSSSGSSSSSSDDSSSSSSNSESGSSSGSDSDEDSVRSPYVEPKGTTGA</sequence>
<dbReference type="Proteomes" id="UP001060085">
    <property type="component" value="Linkage Group LG01"/>
</dbReference>
<evidence type="ECO:0000313" key="1">
    <source>
        <dbReference type="EMBL" id="KAI5684390.1"/>
    </source>
</evidence>
<name>A0ACC0CHM0_CATRO</name>
<comment type="caution">
    <text evidence="1">The sequence shown here is derived from an EMBL/GenBank/DDBJ whole genome shotgun (WGS) entry which is preliminary data.</text>
</comment>
<organism evidence="1 2">
    <name type="scientific">Catharanthus roseus</name>
    <name type="common">Madagascar periwinkle</name>
    <name type="synonym">Vinca rosea</name>
    <dbReference type="NCBI Taxonomy" id="4058"/>
    <lineage>
        <taxon>Eukaryota</taxon>
        <taxon>Viridiplantae</taxon>
        <taxon>Streptophyta</taxon>
        <taxon>Embryophyta</taxon>
        <taxon>Tracheophyta</taxon>
        <taxon>Spermatophyta</taxon>
        <taxon>Magnoliopsida</taxon>
        <taxon>eudicotyledons</taxon>
        <taxon>Gunneridae</taxon>
        <taxon>Pentapetalae</taxon>
        <taxon>asterids</taxon>
        <taxon>lamiids</taxon>
        <taxon>Gentianales</taxon>
        <taxon>Apocynaceae</taxon>
        <taxon>Rauvolfioideae</taxon>
        <taxon>Vinceae</taxon>
        <taxon>Catharanthinae</taxon>
        <taxon>Catharanthus</taxon>
    </lineage>
</organism>
<evidence type="ECO:0000313" key="2">
    <source>
        <dbReference type="Proteomes" id="UP001060085"/>
    </source>
</evidence>
<dbReference type="EMBL" id="CM044701">
    <property type="protein sequence ID" value="KAI5684390.1"/>
    <property type="molecule type" value="Genomic_DNA"/>
</dbReference>
<protein>
    <submittedName>
        <fullName evidence="1">Uncharacterized protein</fullName>
    </submittedName>
</protein>
<accession>A0ACC0CHM0</accession>